<comment type="similarity">
    <text evidence="1">Belongs to the glycosyltransferase 2 family.</text>
</comment>
<accession>A0ABW4QEJ7</accession>
<dbReference type="PANTHER" id="PTHR22916">
    <property type="entry name" value="GLYCOSYLTRANSFERASE"/>
    <property type="match status" value="1"/>
</dbReference>
<feature type="domain" description="Glycosyltransferase 2-like" evidence="4">
    <location>
        <begin position="8"/>
        <end position="146"/>
    </location>
</feature>
<protein>
    <submittedName>
        <fullName evidence="5">Glycosyltransferase family 2 protein</fullName>
    </submittedName>
</protein>
<evidence type="ECO:0000259" key="4">
    <source>
        <dbReference type="Pfam" id="PF00535"/>
    </source>
</evidence>
<dbReference type="CDD" id="cd00761">
    <property type="entry name" value="Glyco_tranf_GTA_type"/>
    <property type="match status" value="1"/>
</dbReference>
<dbReference type="PANTHER" id="PTHR22916:SF51">
    <property type="entry name" value="GLYCOSYLTRANSFERASE EPSH-RELATED"/>
    <property type="match status" value="1"/>
</dbReference>
<keyword evidence="6" id="KW-1185">Reference proteome</keyword>
<sequence length="362" mass="43321">MGKLKGLSVIIPIYNVEDYLEECLESVIQSMGTMPNVQIILVNDNSPDGSGKIAKKYAETYSNFHYFYKENGGLSDARNYGLKFVEYDYVTFIDSDDWIQQSYFRRIIDAMESHPDLIIFDWVDVFEDRAQQVVKGIDFEEFIWTVQPSAWNKVYKTDLFKNISFPIGRVYEDVGTIYKLVYLAEDYIYINEALYNYRKNRQGSILSTVSSNINDLYEALESTYRFYQKHDALTTENQQGLCYQYVKLLGWSNMYRQLRFYKYNFWGFYRRMKATRQLIYARFPDWKNNKFLNWNAEFFEKRLGDNYIKKFDDIGKSFFKTLYIIVYLILKNRKKYISPKKPQSAKSNVLRSEKEAFEWKKH</sequence>
<keyword evidence="2" id="KW-0328">Glycosyltransferase</keyword>
<organism evidence="5 6">
    <name type="scientific">Planococcus chinensis</name>
    <dbReference type="NCBI Taxonomy" id="272917"/>
    <lineage>
        <taxon>Bacteria</taxon>
        <taxon>Bacillati</taxon>
        <taxon>Bacillota</taxon>
        <taxon>Bacilli</taxon>
        <taxon>Bacillales</taxon>
        <taxon>Caryophanaceae</taxon>
        <taxon>Planococcus</taxon>
    </lineage>
</organism>
<proteinExistence type="inferred from homology"/>
<evidence type="ECO:0000256" key="1">
    <source>
        <dbReference type="ARBA" id="ARBA00006739"/>
    </source>
</evidence>
<keyword evidence="3" id="KW-0808">Transferase</keyword>
<dbReference type="RefSeq" id="WP_377339163.1">
    <property type="nucleotide sequence ID" value="NZ_JBHUFW010000004.1"/>
</dbReference>
<gene>
    <name evidence="5" type="ORF">ACFSDB_03650</name>
</gene>
<evidence type="ECO:0000313" key="6">
    <source>
        <dbReference type="Proteomes" id="UP001597273"/>
    </source>
</evidence>
<evidence type="ECO:0000313" key="5">
    <source>
        <dbReference type="EMBL" id="MFD1862006.1"/>
    </source>
</evidence>
<dbReference type="Pfam" id="PF00535">
    <property type="entry name" value="Glycos_transf_2"/>
    <property type="match status" value="1"/>
</dbReference>
<evidence type="ECO:0000256" key="2">
    <source>
        <dbReference type="ARBA" id="ARBA00022676"/>
    </source>
</evidence>
<dbReference type="Proteomes" id="UP001597273">
    <property type="component" value="Unassembled WGS sequence"/>
</dbReference>
<dbReference type="InterPro" id="IPR001173">
    <property type="entry name" value="Glyco_trans_2-like"/>
</dbReference>
<evidence type="ECO:0000256" key="3">
    <source>
        <dbReference type="ARBA" id="ARBA00022679"/>
    </source>
</evidence>
<name>A0ABW4QEJ7_9BACL</name>
<dbReference type="InterPro" id="IPR029044">
    <property type="entry name" value="Nucleotide-diphossugar_trans"/>
</dbReference>
<dbReference type="EMBL" id="JBHUFW010000004">
    <property type="protein sequence ID" value="MFD1862006.1"/>
    <property type="molecule type" value="Genomic_DNA"/>
</dbReference>
<dbReference type="SUPFAM" id="SSF53448">
    <property type="entry name" value="Nucleotide-diphospho-sugar transferases"/>
    <property type="match status" value="1"/>
</dbReference>
<reference evidence="6" key="1">
    <citation type="journal article" date="2019" name="Int. J. Syst. Evol. Microbiol.">
        <title>The Global Catalogue of Microorganisms (GCM) 10K type strain sequencing project: providing services to taxonomists for standard genome sequencing and annotation.</title>
        <authorList>
            <consortium name="The Broad Institute Genomics Platform"/>
            <consortium name="The Broad Institute Genome Sequencing Center for Infectious Disease"/>
            <person name="Wu L."/>
            <person name="Ma J."/>
        </authorList>
    </citation>
    <scope>NUCLEOTIDE SEQUENCE [LARGE SCALE GENOMIC DNA]</scope>
    <source>
        <strain evidence="6">CGMCC 1.15475</strain>
    </source>
</reference>
<comment type="caution">
    <text evidence="5">The sequence shown here is derived from an EMBL/GenBank/DDBJ whole genome shotgun (WGS) entry which is preliminary data.</text>
</comment>
<dbReference type="Gene3D" id="3.90.550.10">
    <property type="entry name" value="Spore Coat Polysaccharide Biosynthesis Protein SpsA, Chain A"/>
    <property type="match status" value="1"/>
</dbReference>